<comment type="cofactor">
    <cofactor evidence="8">
        <name>Mn(2+)</name>
        <dbReference type="ChEBI" id="CHEBI:29035"/>
    </cofactor>
    <text evidence="8">Binds 2 manganese ions per subunit.</text>
</comment>
<evidence type="ECO:0000256" key="5">
    <source>
        <dbReference type="ARBA" id="ARBA00022670"/>
    </source>
</evidence>
<accession>A0A0F5MPY0</accession>
<dbReference type="Pfam" id="PF02789">
    <property type="entry name" value="Peptidase_M17_N"/>
    <property type="match status" value="1"/>
</dbReference>
<dbReference type="PRINTS" id="PR00481">
    <property type="entry name" value="LAMNOPPTDASE"/>
</dbReference>
<feature type="binding site" evidence="8">
    <location>
        <position position="348"/>
    </location>
    <ligand>
        <name>Mn(2+)</name>
        <dbReference type="ChEBI" id="CHEBI:29035"/>
        <label>1</label>
    </ligand>
</feature>
<comment type="catalytic activity">
    <reaction evidence="1 8">
        <text>Release of an N-terminal amino acid, Xaa-|-Yaa-, in which Xaa is preferably Leu, but may be other amino acids including Pro although not Arg or Lys, and Yaa may be Pro. Amino acid amides and methyl esters are also readily hydrolyzed, but rates on arylamides are exceedingly low.</text>
        <dbReference type="EC" id="3.4.11.1"/>
    </reaction>
</comment>
<dbReference type="EMBL" id="JYHA01000029">
    <property type="protein sequence ID" value="KKB96711.1"/>
    <property type="molecule type" value="Genomic_DNA"/>
</dbReference>
<dbReference type="PANTHER" id="PTHR11963:SF23">
    <property type="entry name" value="CYTOSOL AMINOPEPTIDASE"/>
    <property type="match status" value="1"/>
</dbReference>
<feature type="binding site" evidence="8">
    <location>
        <position position="348"/>
    </location>
    <ligand>
        <name>Mn(2+)</name>
        <dbReference type="ChEBI" id="CHEBI:29035"/>
        <label>2</label>
    </ligand>
</feature>
<evidence type="ECO:0000256" key="9">
    <source>
        <dbReference type="SAM" id="Phobius"/>
    </source>
</evidence>
<dbReference type="PANTHER" id="PTHR11963">
    <property type="entry name" value="LEUCINE AMINOPEPTIDASE-RELATED"/>
    <property type="match status" value="1"/>
</dbReference>
<dbReference type="PATRIC" id="fig|1607817.3.peg.206"/>
<dbReference type="Gene3D" id="3.40.220.10">
    <property type="entry name" value="Leucine Aminopeptidase, subunit E, domain 1"/>
    <property type="match status" value="1"/>
</dbReference>
<comment type="subcellular location">
    <subcellularLocation>
        <location evidence="8">Cytoplasm</location>
    </subcellularLocation>
</comment>
<dbReference type="Gene3D" id="3.40.630.10">
    <property type="entry name" value="Zn peptidases"/>
    <property type="match status" value="1"/>
</dbReference>
<dbReference type="InterPro" id="IPR011356">
    <property type="entry name" value="Leucine_aapep/pepB"/>
</dbReference>
<comment type="similarity">
    <text evidence="3 8">Belongs to the peptidase M17 family.</text>
</comment>
<protein>
    <recommendedName>
        <fullName evidence="8">Probable cytosol aminopeptidase</fullName>
        <ecNumber evidence="8">3.4.11.1</ecNumber>
    </recommendedName>
    <alternativeName>
        <fullName evidence="8">Leucine aminopeptidase</fullName>
        <shortName evidence="8">LAP</shortName>
        <ecNumber evidence="8">3.4.11.10</ecNumber>
    </alternativeName>
    <alternativeName>
        <fullName evidence="8">Leucyl aminopeptidase</fullName>
    </alternativeName>
</protein>
<dbReference type="SUPFAM" id="SSF52949">
    <property type="entry name" value="Macro domain-like"/>
    <property type="match status" value="1"/>
</dbReference>
<name>A0A0F5MPY0_9RICK</name>
<keyword evidence="6 8" id="KW-0378">Hydrolase</keyword>
<comment type="catalytic activity">
    <reaction evidence="2 8">
        <text>Release of an N-terminal amino acid, preferentially leucine, but not glutamic or aspartic acids.</text>
        <dbReference type="EC" id="3.4.11.10"/>
    </reaction>
</comment>
<dbReference type="HAMAP" id="MF_00181">
    <property type="entry name" value="Cytosol_peptidase_M17"/>
    <property type="match status" value="1"/>
</dbReference>
<keyword evidence="7 8" id="KW-0464">Manganese</keyword>
<dbReference type="CDD" id="cd00433">
    <property type="entry name" value="Peptidase_M17"/>
    <property type="match status" value="1"/>
</dbReference>
<evidence type="ECO:0000313" key="11">
    <source>
        <dbReference type="EMBL" id="KKB96711.1"/>
    </source>
</evidence>
<evidence type="ECO:0000256" key="1">
    <source>
        <dbReference type="ARBA" id="ARBA00000135"/>
    </source>
</evidence>
<evidence type="ECO:0000256" key="2">
    <source>
        <dbReference type="ARBA" id="ARBA00000967"/>
    </source>
</evidence>
<keyword evidence="9" id="KW-0472">Membrane</keyword>
<keyword evidence="4 8" id="KW-0031">Aminopeptidase</keyword>
<keyword evidence="9" id="KW-0812">Transmembrane</keyword>
<proteinExistence type="inferred from homology"/>
<feature type="domain" description="Cytosol aminopeptidase" evidence="10">
    <location>
        <begin position="344"/>
        <end position="351"/>
    </location>
</feature>
<dbReference type="InterPro" id="IPR000819">
    <property type="entry name" value="Peptidase_M17_C"/>
</dbReference>
<evidence type="ECO:0000256" key="6">
    <source>
        <dbReference type="ARBA" id="ARBA00022801"/>
    </source>
</evidence>
<evidence type="ECO:0000256" key="8">
    <source>
        <dbReference type="HAMAP-Rule" id="MF_00181"/>
    </source>
</evidence>
<dbReference type="InterPro" id="IPR008283">
    <property type="entry name" value="Peptidase_M17_N"/>
</dbReference>
<comment type="caution">
    <text evidence="11">The sequence shown here is derived from an EMBL/GenBank/DDBJ whole genome shotgun (WGS) entry which is preliminary data.</text>
</comment>
<dbReference type="InterPro" id="IPR043472">
    <property type="entry name" value="Macro_dom-like"/>
</dbReference>
<dbReference type="EC" id="3.4.11.10" evidence="8"/>
<dbReference type="NCBIfam" id="NF002074">
    <property type="entry name" value="PRK00913.1-4"/>
    <property type="match status" value="1"/>
</dbReference>
<feature type="binding site" evidence="8">
    <location>
        <position position="264"/>
    </location>
    <ligand>
        <name>Mn(2+)</name>
        <dbReference type="ChEBI" id="CHEBI:29035"/>
        <label>2</label>
    </ligand>
</feature>
<dbReference type="PROSITE" id="PS00631">
    <property type="entry name" value="CYTOSOL_AP"/>
    <property type="match status" value="1"/>
</dbReference>
<evidence type="ECO:0000259" key="10">
    <source>
        <dbReference type="PROSITE" id="PS00631"/>
    </source>
</evidence>
<keyword evidence="9" id="KW-1133">Transmembrane helix</keyword>
<feature type="binding site" evidence="8">
    <location>
        <position position="269"/>
    </location>
    <ligand>
        <name>Mn(2+)</name>
        <dbReference type="ChEBI" id="CHEBI:29035"/>
        <label>2</label>
    </ligand>
</feature>
<sequence length="500" mass="54455">MEIKFSKSIKNNSSAVMVALSDKLKLTPNINKLDKALGGMISSMMSVETFKGRKEDHIQSLAVAKDKSTTILSLVGVGKSKELGGLSAIKLGGKIYAMLKSLKVKEASLVLDEAIPNMAEVAANIAYGVLLRSYKFEKYKTKDHKDKKEKINFSKLEIVIDEDVDAKKIFAKLEAIAKGVYFARDLVTEPPNVLYPETFAAEVLKLEELGVKVEILGEKEMHKLGMGSLLGVGQGSKRESKLAIMQYNGAPKAKNKQPLAFIGKGVTFDTGGISLKPAGGMEDMKYDMAGAAAVSGLMKALAERKAKVNVVGIIGLVENMPGSNAQRPSDVVTSMSGQTIEVLNTDAEGRLVLADALWYCQFRFKPQFMINLATLTGAIVVTFGSIYGGLFSNDDKLSDKILKASNQSGENLWRLPLNDIYDKQINSDIADMQNITHEKGGGSITAAQFLKRFVNDVPWAHLDIAGMAWTKKDLEHTPKGATGFGVRLLNQLIEDHFEEK</sequence>
<dbReference type="Pfam" id="PF00883">
    <property type="entry name" value="Peptidase_M17"/>
    <property type="match status" value="1"/>
</dbReference>
<feature type="binding site" evidence="8">
    <location>
        <position position="269"/>
    </location>
    <ligand>
        <name>Mn(2+)</name>
        <dbReference type="ChEBI" id="CHEBI:29035"/>
        <label>1</label>
    </ligand>
</feature>
<dbReference type="Proteomes" id="UP000033358">
    <property type="component" value="Unassembled WGS sequence"/>
</dbReference>
<feature type="binding site" evidence="8">
    <location>
        <position position="287"/>
    </location>
    <ligand>
        <name>Mn(2+)</name>
        <dbReference type="ChEBI" id="CHEBI:29035"/>
        <label>2</label>
    </ligand>
</feature>
<dbReference type="SUPFAM" id="SSF53187">
    <property type="entry name" value="Zn-dependent exopeptidases"/>
    <property type="match status" value="1"/>
</dbReference>
<dbReference type="GO" id="GO:0030145">
    <property type="term" value="F:manganese ion binding"/>
    <property type="evidence" value="ECO:0007669"/>
    <property type="project" value="UniProtKB-UniRule"/>
</dbReference>
<evidence type="ECO:0000313" key="12">
    <source>
        <dbReference type="Proteomes" id="UP000033358"/>
    </source>
</evidence>
<gene>
    <name evidence="8 11" type="primary">pepA</name>
    <name evidence="11" type="ORF">SZ25_00205</name>
</gene>
<reference evidence="11 12" key="1">
    <citation type="submission" date="2015-02" db="EMBL/GenBank/DDBJ databases">
        <title>Single cell genomics of a rare environmental alphaproteobacterium provides unique insights into Rickettsiaceae evolution.</title>
        <authorList>
            <person name="Martijn J."/>
            <person name="Schulz F."/>
            <person name="Zaremba-Niedzwiedzka K."/>
            <person name="Viklund J."/>
            <person name="Stepanauskas R."/>
            <person name="Andersson S.G.E."/>
            <person name="Horn M."/>
            <person name="Guy L."/>
            <person name="Ettema T.J.G."/>
        </authorList>
    </citation>
    <scope>NUCLEOTIDE SEQUENCE [LARGE SCALE GENOMIC DNA]</scope>
    <source>
        <strain evidence="11 12">SCGC AAA041-L04</strain>
    </source>
</reference>
<feature type="active site" evidence="8">
    <location>
        <position position="276"/>
    </location>
</feature>
<feature type="active site" evidence="8">
    <location>
        <position position="350"/>
    </location>
</feature>
<organism evidence="11 12">
    <name type="scientific">Candidatus Arcanibacter lacustris</name>
    <dbReference type="NCBI Taxonomy" id="1607817"/>
    <lineage>
        <taxon>Bacteria</taxon>
        <taxon>Pseudomonadati</taxon>
        <taxon>Pseudomonadota</taxon>
        <taxon>Alphaproteobacteria</taxon>
        <taxon>Rickettsiales</taxon>
        <taxon>Candidatus Arcanibacter</taxon>
    </lineage>
</organism>
<evidence type="ECO:0000256" key="4">
    <source>
        <dbReference type="ARBA" id="ARBA00022438"/>
    </source>
</evidence>
<evidence type="ECO:0000256" key="7">
    <source>
        <dbReference type="ARBA" id="ARBA00023211"/>
    </source>
</evidence>
<dbReference type="NCBIfam" id="NF002073">
    <property type="entry name" value="PRK00913.1-2"/>
    <property type="match status" value="1"/>
</dbReference>
<comment type="function">
    <text evidence="8">Presumably involved in the processing and regular turnover of intracellular proteins. Catalyzes the removal of unsubstituted N-terminal amino acids from various peptides.</text>
</comment>
<dbReference type="GO" id="GO:0006508">
    <property type="term" value="P:proteolysis"/>
    <property type="evidence" value="ECO:0007669"/>
    <property type="project" value="UniProtKB-KW"/>
</dbReference>
<dbReference type="EC" id="3.4.11.1" evidence="8"/>
<keyword evidence="12" id="KW-1185">Reference proteome</keyword>
<keyword evidence="8" id="KW-0963">Cytoplasm</keyword>
<evidence type="ECO:0000256" key="3">
    <source>
        <dbReference type="ARBA" id="ARBA00009528"/>
    </source>
</evidence>
<feature type="transmembrane region" description="Helical" evidence="9">
    <location>
        <begin position="368"/>
        <end position="390"/>
    </location>
</feature>
<dbReference type="GO" id="GO:0070006">
    <property type="term" value="F:metalloaminopeptidase activity"/>
    <property type="evidence" value="ECO:0007669"/>
    <property type="project" value="InterPro"/>
</dbReference>
<dbReference type="InterPro" id="IPR023042">
    <property type="entry name" value="Peptidase_M17_leu_NH2_pept"/>
</dbReference>
<keyword evidence="5 8" id="KW-0645">Protease</keyword>
<dbReference type="NCBIfam" id="NF002075">
    <property type="entry name" value="PRK00913.2-2"/>
    <property type="match status" value="1"/>
</dbReference>
<dbReference type="NCBIfam" id="NF002083">
    <property type="entry name" value="PRK00913.3-5"/>
    <property type="match status" value="1"/>
</dbReference>
<dbReference type="GO" id="GO:0005737">
    <property type="term" value="C:cytoplasm"/>
    <property type="evidence" value="ECO:0007669"/>
    <property type="project" value="UniProtKB-SubCell"/>
</dbReference>
<dbReference type="NCBIfam" id="NF002077">
    <property type="entry name" value="PRK00913.2-4"/>
    <property type="match status" value="1"/>
</dbReference>
<dbReference type="AlphaFoldDB" id="A0A0F5MPY0"/>
<keyword evidence="8" id="KW-0479">Metal-binding</keyword>
<feature type="binding site" evidence="8">
    <location>
        <position position="346"/>
    </location>
    <ligand>
        <name>Mn(2+)</name>
        <dbReference type="ChEBI" id="CHEBI:29035"/>
        <label>1</label>
    </ligand>
</feature>